<dbReference type="AlphaFoldDB" id="A0A835SZ91"/>
<feature type="region of interest" description="Disordered" evidence="1">
    <location>
        <begin position="336"/>
        <end position="360"/>
    </location>
</feature>
<dbReference type="PANTHER" id="PTHR33099:SF7">
    <property type="entry name" value="MYND-TYPE DOMAIN-CONTAINING PROTEIN"/>
    <property type="match status" value="1"/>
</dbReference>
<reference evidence="2" key="1">
    <citation type="journal article" date="2020" name="bioRxiv">
        <title>Comparative genomics of Chlamydomonas.</title>
        <authorList>
            <person name="Craig R.J."/>
            <person name="Hasan A.R."/>
            <person name="Ness R.W."/>
            <person name="Keightley P.D."/>
        </authorList>
    </citation>
    <scope>NUCLEOTIDE SEQUENCE</scope>
    <source>
        <strain evidence="2">SAG 7.73</strain>
    </source>
</reference>
<feature type="region of interest" description="Disordered" evidence="1">
    <location>
        <begin position="577"/>
        <end position="598"/>
    </location>
</feature>
<dbReference type="Proteomes" id="UP000650467">
    <property type="component" value="Unassembled WGS sequence"/>
</dbReference>
<feature type="region of interest" description="Disordered" evidence="1">
    <location>
        <begin position="662"/>
        <end position="708"/>
    </location>
</feature>
<evidence type="ECO:0000256" key="1">
    <source>
        <dbReference type="SAM" id="MobiDB-lite"/>
    </source>
</evidence>
<name>A0A835SZ91_CHLIN</name>
<proteinExistence type="predicted"/>
<protein>
    <recommendedName>
        <fullName evidence="4">Prolyl 4-hydroxylase alpha subunit Fe(2+) 2OG dioxygenase domain-containing protein</fullName>
    </recommendedName>
</protein>
<feature type="compositionally biased region" description="Low complexity" evidence="1">
    <location>
        <begin position="681"/>
        <end position="694"/>
    </location>
</feature>
<dbReference type="PANTHER" id="PTHR33099">
    <property type="entry name" value="FE2OG DIOXYGENASE DOMAIN-CONTAINING PROTEIN"/>
    <property type="match status" value="1"/>
</dbReference>
<organism evidence="2 3">
    <name type="scientific">Chlamydomonas incerta</name>
    <dbReference type="NCBI Taxonomy" id="51695"/>
    <lineage>
        <taxon>Eukaryota</taxon>
        <taxon>Viridiplantae</taxon>
        <taxon>Chlorophyta</taxon>
        <taxon>core chlorophytes</taxon>
        <taxon>Chlorophyceae</taxon>
        <taxon>CS clade</taxon>
        <taxon>Chlamydomonadales</taxon>
        <taxon>Chlamydomonadaceae</taxon>
        <taxon>Chlamydomonas</taxon>
    </lineage>
</organism>
<evidence type="ECO:0000313" key="3">
    <source>
        <dbReference type="Proteomes" id="UP000650467"/>
    </source>
</evidence>
<keyword evidence="3" id="KW-1185">Reference proteome</keyword>
<dbReference type="EMBL" id="JAEHOC010000033">
    <property type="protein sequence ID" value="KAG2428631.1"/>
    <property type="molecule type" value="Genomic_DNA"/>
</dbReference>
<gene>
    <name evidence="2" type="ORF">HXX76_011338</name>
</gene>
<sequence>QLKAALDGAKSEANRFAVAGVDAGPLPTVSVRGVGKLVLPIDAEQAEDLVFAGTPAPYGKGANTELDPQVRKAIQLEPGRVRFSADWDATLRRIKAGVAAALGIPGGGAGVEARLYKLLVYERGGHFTPPTLPVAGGHTGGKLSISHTGQRVEWDTAGSDAPASGVRYAAFYADCEHELAAVQSGRRVVLAYNLVRTQPTAHMSGPLACFSSSMTAAADAVTAAVTGSTESGAYYGKRSRRRWNSFESEDEIEDHAALALTAVMDDEIDTETKGIWPDEREYEGYTGNAGPSLTYTYHRALVVAWPRSRRALLPYTPDNATAALELAQQRLKHLQAGGAGPVPGAPPPPAGSDAMGSAAPSVRPSLAVEGAVGWALRAGAGSQQPRSRPGVSGVVGALTQALQLVTAPQVAMLCGEEWRAETGVRLLQALAGAAKPGDPLLQLLVGAAKPGLNLQDAGLQATIASAASSMASSDAFGDATESLVAQEAVCQLTCCYALATHAHMPAPIRNRLLATLVAAVFGAEGMAAGVMAGSGCAVGAPATVATASGFARLKAADVTFLASLVFAAADERARASGGAGDAAGTDVAGASGSTASGSTASGVFSGLVDAFTTALLRRRDRQTLLPGLLKEPALQQALRRQDPRAVRLADARMQHLGPRVAAGVPLPDCSPPHASYPHEPAPQQQLLQPQRQQARGGGGSEVVDLTDD</sequence>
<feature type="compositionally biased region" description="Low complexity" evidence="1">
    <location>
        <begin position="351"/>
        <end position="360"/>
    </location>
</feature>
<comment type="caution">
    <text evidence="2">The sequence shown here is derived from an EMBL/GenBank/DDBJ whole genome shotgun (WGS) entry which is preliminary data.</text>
</comment>
<accession>A0A835SZ91</accession>
<feature type="compositionally biased region" description="Low complexity" evidence="1">
    <location>
        <begin position="582"/>
        <end position="598"/>
    </location>
</feature>
<dbReference type="OrthoDB" id="542426at2759"/>
<evidence type="ECO:0008006" key="4">
    <source>
        <dbReference type="Google" id="ProtNLM"/>
    </source>
</evidence>
<evidence type="ECO:0000313" key="2">
    <source>
        <dbReference type="EMBL" id="KAG2428631.1"/>
    </source>
</evidence>
<feature type="non-terminal residue" evidence="2">
    <location>
        <position position="1"/>
    </location>
</feature>